<accession>A0A381Y6X0</accession>
<dbReference type="CDD" id="cd01335">
    <property type="entry name" value="Radical_SAM"/>
    <property type="match status" value="1"/>
</dbReference>
<dbReference type="InterPro" id="IPR051198">
    <property type="entry name" value="BchE-like"/>
</dbReference>
<dbReference type="Gene3D" id="3.20.20.70">
    <property type="entry name" value="Aldolase class I"/>
    <property type="match status" value="1"/>
</dbReference>
<dbReference type="InterPro" id="IPR013785">
    <property type="entry name" value="Aldolase_TIM"/>
</dbReference>
<dbReference type="PANTHER" id="PTHR43409">
    <property type="entry name" value="ANAEROBIC MAGNESIUM-PROTOPORPHYRIN IX MONOMETHYL ESTER CYCLASE-RELATED"/>
    <property type="match status" value="1"/>
</dbReference>
<organism evidence="7">
    <name type="scientific">marine metagenome</name>
    <dbReference type="NCBI Taxonomy" id="408172"/>
    <lineage>
        <taxon>unclassified sequences</taxon>
        <taxon>metagenomes</taxon>
        <taxon>ecological metagenomes</taxon>
    </lineage>
</organism>
<dbReference type="AlphaFoldDB" id="A0A381Y6X0"/>
<evidence type="ECO:0000256" key="3">
    <source>
        <dbReference type="ARBA" id="ARBA00022723"/>
    </source>
</evidence>
<dbReference type="PROSITE" id="PS51918">
    <property type="entry name" value="RADICAL_SAM"/>
    <property type="match status" value="1"/>
</dbReference>
<dbReference type="GO" id="GO:0003824">
    <property type="term" value="F:catalytic activity"/>
    <property type="evidence" value="ECO:0007669"/>
    <property type="project" value="InterPro"/>
</dbReference>
<comment type="cofactor">
    <cofactor evidence="1">
        <name>[4Fe-4S] cluster</name>
        <dbReference type="ChEBI" id="CHEBI:49883"/>
    </cofactor>
</comment>
<dbReference type="EMBL" id="UINC01017508">
    <property type="protein sequence ID" value="SVA72650.1"/>
    <property type="molecule type" value="Genomic_DNA"/>
</dbReference>
<evidence type="ECO:0000313" key="7">
    <source>
        <dbReference type="EMBL" id="SVA72650.1"/>
    </source>
</evidence>
<evidence type="ECO:0000259" key="6">
    <source>
        <dbReference type="PROSITE" id="PS51918"/>
    </source>
</evidence>
<sequence>MRGYIIQQKAAGAYNIASHLRQNNYSVKVIDNFVWLLRNHKEKLFTYMENHIGSNTLFIGFSTTFMSLFNTLGKTHQKIAMKGLSNYTINKENSVTNLKEFMIFLRSKFSHVKIIIGGQEKSTHLFFKEYDIDCWIKGLAENSIIKFIDNIKQGKEILSVVDDPFAENYNFHDRGPIFDATDIVFQNEVLPIEMSRGCRFKCKFCSYPLLGRKPSDEYIRSEESIYKELLHNYEHFGTTQYHITCDTFNETTDKLERVKRAIDRLGVKINFWAYLRLELLHAFPEQLELLKEMGIVQATFGIETLNDKSAKIIGKGFGRENVLKQLRKIKECWGENVRLHSGFIIGLPYDTKETVEEWMSIIINRETALDTINLNPLYIVPDRLLGKTSRVYFSEFDLNYDKYGYIKTKDGWINDDWTYNEASEYASKAWKQFEQNGDFLDNKYRSAPHAVALMNTRVINPQITWPDIVVPKPNMKESNLWLKEIKTIKDGIYKKYAENVFAS</sequence>
<dbReference type="InterPro" id="IPR007197">
    <property type="entry name" value="rSAM"/>
</dbReference>
<dbReference type="Pfam" id="PF04055">
    <property type="entry name" value="Radical_SAM"/>
    <property type="match status" value="1"/>
</dbReference>
<keyword evidence="5" id="KW-0411">Iron-sulfur</keyword>
<keyword evidence="3" id="KW-0479">Metal-binding</keyword>
<evidence type="ECO:0000256" key="4">
    <source>
        <dbReference type="ARBA" id="ARBA00023004"/>
    </source>
</evidence>
<proteinExistence type="predicted"/>
<name>A0A381Y6X0_9ZZZZ</name>
<dbReference type="SFLD" id="SFLDG01082">
    <property type="entry name" value="B12-binding_domain_containing"/>
    <property type="match status" value="1"/>
</dbReference>
<reference evidence="7" key="1">
    <citation type="submission" date="2018-05" db="EMBL/GenBank/DDBJ databases">
        <authorList>
            <person name="Lanie J.A."/>
            <person name="Ng W.-L."/>
            <person name="Kazmierczak K.M."/>
            <person name="Andrzejewski T.M."/>
            <person name="Davidsen T.M."/>
            <person name="Wayne K.J."/>
            <person name="Tettelin H."/>
            <person name="Glass J.I."/>
            <person name="Rusch D."/>
            <person name="Podicherti R."/>
            <person name="Tsui H.-C.T."/>
            <person name="Winkler M.E."/>
        </authorList>
    </citation>
    <scope>NUCLEOTIDE SEQUENCE</scope>
</reference>
<dbReference type="SUPFAM" id="SSF102114">
    <property type="entry name" value="Radical SAM enzymes"/>
    <property type="match status" value="1"/>
</dbReference>
<evidence type="ECO:0000256" key="1">
    <source>
        <dbReference type="ARBA" id="ARBA00001966"/>
    </source>
</evidence>
<dbReference type="SMART" id="SM00729">
    <property type="entry name" value="Elp3"/>
    <property type="match status" value="1"/>
</dbReference>
<gene>
    <name evidence="7" type="ORF">METZ01_LOCUS125504</name>
</gene>
<dbReference type="SFLD" id="SFLDS00029">
    <property type="entry name" value="Radical_SAM"/>
    <property type="match status" value="1"/>
</dbReference>
<evidence type="ECO:0000256" key="2">
    <source>
        <dbReference type="ARBA" id="ARBA00022691"/>
    </source>
</evidence>
<keyword evidence="2" id="KW-0949">S-adenosyl-L-methionine</keyword>
<dbReference type="GO" id="GO:0046872">
    <property type="term" value="F:metal ion binding"/>
    <property type="evidence" value="ECO:0007669"/>
    <property type="project" value="UniProtKB-KW"/>
</dbReference>
<evidence type="ECO:0000256" key="5">
    <source>
        <dbReference type="ARBA" id="ARBA00023014"/>
    </source>
</evidence>
<keyword evidence="4" id="KW-0408">Iron</keyword>
<feature type="domain" description="Radical SAM core" evidence="6">
    <location>
        <begin position="184"/>
        <end position="416"/>
    </location>
</feature>
<protein>
    <recommendedName>
        <fullName evidence="6">Radical SAM core domain-containing protein</fullName>
    </recommendedName>
</protein>
<dbReference type="InterPro" id="IPR006638">
    <property type="entry name" value="Elp3/MiaA/NifB-like_rSAM"/>
</dbReference>
<dbReference type="GO" id="GO:0051536">
    <property type="term" value="F:iron-sulfur cluster binding"/>
    <property type="evidence" value="ECO:0007669"/>
    <property type="project" value="UniProtKB-KW"/>
</dbReference>
<dbReference type="InterPro" id="IPR058240">
    <property type="entry name" value="rSAM_sf"/>
</dbReference>